<protein>
    <recommendedName>
        <fullName evidence="6">TDP-N-acetylfucosamine:lipid II N-acetylfucosaminyltransferase</fullName>
        <ecNumber evidence="6">2.4.1.325</ecNumber>
    </recommendedName>
    <alternativeName>
        <fullName evidence="6">4-alpha-L-fucosyltransferase</fullName>
    </alternativeName>
    <alternativeName>
        <fullName evidence="6">TDP-Fuc4NAc:lipid II Fuc4NAc transferase</fullName>
        <shortName evidence="6">Fuc4NAc transferase</shortName>
    </alternativeName>
</protein>
<dbReference type="OrthoDB" id="6532169at2"/>
<gene>
    <name evidence="6" type="primary">wecF</name>
    <name evidence="6" type="synonym">rffT</name>
    <name evidence="8" type="ORF">EpCFBP13511_21850</name>
    <name evidence="7" type="ORF">IFT93_18810</name>
</gene>
<dbReference type="Proteomes" id="UP000306393">
    <property type="component" value="Unassembled WGS sequence"/>
</dbReference>
<organism evidence="8 9">
    <name type="scientific">Erwinia persicina</name>
    <dbReference type="NCBI Taxonomy" id="55211"/>
    <lineage>
        <taxon>Bacteria</taxon>
        <taxon>Pseudomonadati</taxon>
        <taxon>Pseudomonadota</taxon>
        <taxon>Gammaproteobacteria</taxon>
        <taxon>Enterobacterales</taxon>
        <taxon>Erwiniaceae</taxon>
        <taxon>Erwinia</taxon>
    </lineage>
</organism>
<comment type="function">
    <text evidence="6">Catalyzes the synthesis of Und-PP-GlcNAc-ManNAcA-Fuc4NAc (Lipid III), the third lipid-linked intermediate involved in ECA synthesis.</text>
</comment>
<evidence type="ECO:0000313" key="10">
    <source>
        <dbReference type="Proteomes" id="UP000661012"/>
    </source>
</evidence>
<evidence type="ECO:0000256" key="4">
    <source>
        <dbReference type="ARBA" id="ARBA00022679"/>
    </source>
</evidence>
<dbReference type="EMBL" id="JACYNN010000018">
    <property type="protein sequence ID" value="MBD8108438.1"/>
    <property type="molecule type" value="Genomic_DNA"/>
</dbReference>
<dbReference type="EC" id="2.4.1.325" evidence="6"/>
<dbReference type="HAMAP" id="MF_01002">
    <property type="entry name" value="WecF_RffT"/>
    <property type="match status" value="1"/>
</dbReference>
<evidence type="ECO:0000256" key="6">
    <source>
        <dbReference type="HAMAP-Rule" id="MF_01002"/>
    </source>
</evidence>
<evidence type="ECO:0000256" key="2">
    <source>
        <dbReference type="ARBA" id="ARBA00022519"/>
    </source>
</evidence>
<comment type="similarity">
    <text evidence="6">Belongs to the glycosyltransferase 56 family.</text>
</comment>
<dbReference type="GO" id="GO:0008417">
    <property type="term" value="F:fucosyltransferase activity"/>
    <property type="evidence" value="ECO:0007669"/>
    <property type="project" value="InterPro"/>
</dbReference>
<reference evidence="8 9" key="1">
    <citation type="journal article" date="2019" name="Sci. Rep.">
        <title>Differences in resource use lead to coexistence of seed-transmitted microbial populations.</title>
        <authorList>
            <person name="Torres-Cortes G."/>
            <person name="Garcia B.J."/>
            <person name="Compant S."/>
            <person name="Rezki S."/>
            <person name="Jones P."/>
            <person name="Preveaux A."/>
            <person name="Briand M."/>
            <person name="Roulet A."/>
            <person name="Bouchez O."/>
            <person name="Jacobson D."/>
            <person name="Barret M."/>
        </authorList>
    </citation>
    <scope>NUCLEOTIDE SEQUENCE [LARGE SCALE GENOMIC DNA]</scope>
    <source>
        <strain evidence="8 9">CFBP13511</strain>
    </source>
</reference>
<comment type="catalytic activity">
    <reaction evidence="6">
        <text>beta-D-ManNAcA-(1-&gt;4)-alpha-D-GlcNAc-di-trans,octa-cis-undecaprenyl diphosphate + dTDP-4-acetamido-4,6-dideoxy-alpha-D-galactose = alpha-D-FucNAc4-(1-&gt;4)-beta-D-ManNAcA-(1-&gt;4)-D-GlcNAc-undecaprenyl diphosphate + dTDP + H(+)</text>
        <dbReference type="Rhea" id="RHEA:28759"/>
        <dbReference type="ChEBI" id="CHEBI:15378"/>
        <dbReference type="ChEBI" id="CHEBI:58369"/>
        <dbReference type="ChEBI" id="CHEBI:61495"/>
        <dbReference type="ChEBI" id="CHEBI:61496"/>
        <dbReference type="ChEBI" id="CHEBI:68493"/>
        <dbReference type="EC" id="2.4.1.325"/>
    </reaction>
</comment>
<evidence type="ECO:0000256" key="5">
    <source>
        <dbReference type="ARBA" id="ARBA00023136"/>
    </source>
</evidence>
<dbReference type="GO" id="GO:0009246">
    <property type="term" value="P:enterobacterial common antigen biosynthetic process"/>
    <property type="evidence" value="ECO:0007669"/>
    <property type="project" value="UniProtKB-UniRule"/>
</dbReference>
<keyword evidence="3 6" id="KW-0328">Glycosyltransferase</keyword>
<keyword evidence="1 6" id="KW-1003">Cell membrane</keyword>
<keyword evidence="2 6" id="KW-0997">Cell inner membrane</keyword>
<dbReference type="Pfam" id="PF07429">
    <property type="entry name" value="Glyco_transf_56"/>
    <property type="match status" value="1"/>
</dbReference>
<evidence type="ECO:0000256" key="1">
    <source>
        <dbReference type="ARBA" id="ARBA00022475"/>
    </source>
</evidence>
<dbReference type="InterPro" id="IPR009993">
    <property type="entry name" value="WecF"/>
</dbReference>
<evidence type="ECO:0000313" key="9">
    <source>
        <dbReference type="Proteomes" id="UP000306393"/>
    </source>
</evidence>
<dbReference type="GO" id="GO:0005886">
    <property type="term" value="C:plasma membrane"/>
    <property type="evidence" value="ECO:0007669"/>
    <property type="project" value="UniProtKB-SubCell"/>
</dbReference>
<evidence type="ECO:0000313" key="8">
    <source>
        <dbReference type="EMBL" id="TKJ83997.1"/>
    </source>
</evidence>
<dbReference type="EMBL" id="QGAC01000031">
    <property type="protein sequence ID" value="TKJ83997.1"/>
    <property type="molecule type" value="Genomic_DNA"/>
</dbReference>
<sequence>MTRVIHLLGADIPHHNATVLGFFNQVLHNVIPSASRREFWVVSGQSELAAQHPMLTVRLFCTKNELAQAVIATGRAQRETRFFFHGQFNPRLWLALLAGKLKRHQFYWHIWGADLYEESSRLKFRLFYLLRRQAQKRVGHVFATRGDISHFHQRHPHVPASLLYFPTRLAQDVRVSDEAQGPLTILLGNSGDASNRHIPALKAIHQQFGDNVRVVVPLGYPANNDAYIQQVQEAATALFRPGVVSLLTEKLAFSDYLQLIGRCHLGYFIFERQQGIGTLCLLMQANVPFVLNRKNPFWQDLTEQQVPVLFDGDPLDAATVSEARRQMMLLDKSHVAFFEPGYLSGWQQALRLVEGDNA</sequence>
<comment type="pathway">
    <text evidence="6">Bacterial outer membrane biogenesis; enterobacterial common antigen biosynthesis.</text>
</comment>
<dbReference type="GO" id="GO:0102031">
    <property type="term" value="F:4-acetamido-4,6-dideoxy-D-galactose transferase activity"/>
    <property type="evidence" value="ECO:0007669"/>
    <property type="project" value="UniProtKB-EC"/>
</dbReference>
<evidence type="ECO:0000313" key="7">
    <source>
        <dbReference type="EMBL" id="MBD8108438.1"/>
    </source>
</evidence>
<proteinExistence type="inferred from homology"/>
<accession>A0A4V5U7Z3</accession>
<keyword evidence="4 6" id="KW-0808">Transferase</keyword>
<comment type="subcellular location">
    <subcellularLocation>
        <location evidence="6">Cell inner membrane</location>
        <topology evidence="6">Peripheral membrane protein</topology>
    </subcellularLocation>
</comment>
<dbReference type="RefSeq" id="WP_137270075.1">
    <property type="nucleotide sequence ID" value="NZ_CP082141.1"/>
</dbReference>
<evidence type="ECO:0000256" key="3">
    <source>
        <dbReference type="ARBA" id="ARBA00022676"/>
    </source>
</evidence>
<name>A0A4V5U7Z3_9GAMM</name>
<keyword evidence="5 6" id="KW-0472">Membrane</keyword>
<dbReference type="UniPathway" id="UPA00566"/>
<comment type="caution">
    <text evidence="8">The sequence shown here is derived from an EMBL/GenBank/DDBJ whole genome shotgun (WGS) entry which is preliminary data.</text>
</comment>
<dbReference type="STRING" id="1219360.GCA_001571305_04246"/>
<dbReference type="GeneID" id="67478652"/>
<dbReference type="NCBIfam" id="NF002753">
    <property type="entry name" value="PRK02797.1-2"/>
    <property type="match status" value="1"/>
</dbReference>
<dbReference type="Proteomes" id="UP000661012">
    <property type="component" value="Unassembled WGS sequence"/>
</dbReference>
<reference evidence="7 10" key="2">
    <citation type="journal article" date="2020" name="FEMS Microbiol. Ecol.">
        <title>Temporal dynamics of bacterial communities during seed development and maturation.</title>
        <authorList>
            <person name="Chesneau G."/>
            <person name="Torres-Cortes G."/>
            <person name="Briand M."/>
            <person name="Darrasse A."/>
            <person name="Preveaux A."/>
            <person name="Marais C."/>
            <person name="Jacques M.A."/>
            <person name="Shade A."/>
            <person name="Barret M."/>
        </authorList>
    </citation>
    <scope>NUCLEOTIDE SEQUENCE [LARGE SCALE GENOMIC DNA]</scope>
    <source>
        <strain evidence="7 10">CFBP13732</strain>
    </source>
</reference>
<dbReference type="NCBIfam" id="NF002755">
    <property type="entry name" value="PRK02797.1-4"/>
    <property type="match status" value="1"/>
</dbReference>
<keyword evidence="10" id="KW-1185">Reference proteome</keyword>
<dbReference type="AlphaFoldDB" id="A0A4V5U7Z3"/>